<comment type="caution">
    <text evidence="2">The sequence shown here is derived from an EMBL/GenBank/DDBJ whole genome shotgun (WGS) entry which is preliminary data.</text>
</comment>
<dbReference type="PANTHER" id="PTHR43135:SF3">
    <property type="entry name" value="ALPHA-D-RIBOSE 1-METHYLPHOSPHONATE 5-TRIPHOSPHATE DIPHOSPHATASE"/>
    <property type="match status" value="1"/>
</dbReference>
<accession>A0A0W0ZVQ2</accession>
<dbReference type="InterPro" id="IPR057744">
    <property type="entry name" value="OTAase-like"/>
</dbReference>
<dbReference type="PATRIC" id="fig|40335.7.peg.1108"/>
<proteinExistence type="predicted"/>
<dbReference type="STRING" id="40335.Ltuc_1054"/>
<dbReference type="PANTHER" id="PTHR43135">
    <property type="entry name" value="ALPHA-D-RIBOSE 1-METHYLPHOSPHONATE 5-TRIPHOSPHATE DIPHOSPHATASE"/>
    <property type="match status" value="1"/>
</dbReference>
<dbReference type="Gene3D" id="2.30.40.10">
    <property type="entry name" value="Urease, subunit C, domain 1"/>
    <property type="match status" value="1"/>
</dbReference>
<gene>
    <name evidence="2" type="ORF">Ltuc_1054</name>
</gene>
<dbReference type="Pfam" id="PF01979">
    <property type="entry name" value="Amidohydro_1"/>
    <property type="match status" value="1"/>
</dbReference>
<evidence type="ECO:0000313" key="3">
    <source>
        <dbReference type="Proteomes" id="UP000054693"/>
    </source>
</evidence>
<dbReference type="CDD" id="cd01299">
    <property type="entry name" value="Met_dep_hydrolase_A"/>
    <property type="match status" value="1"/>
</dbReference>
<dbReference type="OrthoDB" id="9782972at2"/>
<dbReference type="SUPFAM" id="SSF51338">
    <property type="entry name" value="Composite domain of metallo-dependent hydrolases"/>
    <property type="match status" value="2"/>
</dbReference>
<dbReference type="InterPro" id="IPR051781">
    <property type="entry name" value="Metallo-dep_Hydrolase"/>
</dbReference>
<protein>
    <submittedName>
        <fullName evidence="2">Prolidase</fullName>
    </submittedName>
</protein>
<evidence type="ECO:0000313" key="2">
    <source>
        <dbReference type="EMBL" id="KTD73207.1"/>
    </source>
</evidence>
<sequence>MSQVLLKNASVIFEDCSELHKNFDILIHDNLISKISQTPLPSLEEGIIIDVKGKTLMPGLIDAHAHITGLNLSPKNIFYPEVEIFIAAANYLKNSLFYGFTTIREAGGADFRIAQLVDNQNMPAPRLFYSGKALTQTGGGADFRKPNELVDPCGHISSFSVMSVIADGVDEVRKAAREELRKGASQLKVFVSGGVVFPSLACPTLYEYSEEELSAIVEEACARKTYVMAHAYSDEAVKKCIKAGVRSIEHANFISESTVKLMSENNIFYDPTFISLLQRVESAEQTNLTSSIVANLKKTIEEGKKVYAYALKHKIPIAFGTDLWGPVAQKEQLREFEIRSEFDSPAHIIHSATSVNAELLMQKGKLGTITEGAYADLIVVDGNPLINLSLLLHPKDNLKLIMKNGVIYKNEL</sequence>
<reference evidence="2 3" key="1">
    <citation type="submission" date="2015-11" db="EMBL/GenBank/DDBJ databases">
        <title>Genomic analysis of 38 Legionella species identifies large and diverse effector repertoires.</title>
        <authorList>
            <person name="Burstein D."/>
            <person name="Amaro F."/>
            <person name="Zusman T."/>
            <person name="Lifshitz Z."/>
            <person name="Cohen O."/>
            <person name="Gilbert J.A."/>
            <person name="Pupko T."/>
            <person name="Shuman H.A."/>
            <person name="Segal G."/>
        </authorList>
    </citation>
    <scope>NUCLEOTIDE SEQUENCE [LARGE SCALE GENOMIC DNA]</scope>
    <source>
        <strain evidence="2 3">ATCC 49180</strain>
    </source>
</reference>
<dbReference type="AlphaFoldDB" id="A0A0W0ZVQ2"/>
<dbReference type="InterPro" id="IPR006680">
    <property type="entry name" value="Amidohydro-rel"/>
</dbReference>
<feature type="domain" description="Amidohydrolase-related" evidence="1">
    <location>
        <begin position="55"/>
        <end position="405"/>
    </location>
</feature>
<dbReference type="Proteomes" id="UP000054693">
    <property type="component" value="Unassembled WGS sequence"/>
</dbReference>
<evidence type="ECO:0000259" key="1">
    <source>
        <dbReference type="Pfam" id="PF01979"/>
    </source>
</evidence>
<dbReference type="InterPro" id="IPR032466">
    <property type="entry name" value="Metal_Hydrolase"/>
</dbReference>
<dbReference type="EMBL" id="LNZA01000001">
    <property type="protein sequence ID" value="KTD73207.1"/>
    <property type="molecule type" value="Genomic_DNA"/>
</dbReference>
<dbReference type="Gene3D" id="3.20.20.140">
    <property type="entry name" value="Metal-dependent hydrolases"/>
    <property type="match status" value="1"/>
</dbReference>
<dbReference type="GO" id="GO:0016810">
    <property type="term" value="F:hydrolase activity, acting on carbon-nitrogen (but not peptide) bonds"/>
    <property type="evidence" value="ECO:0007669"/>
    <property type="project" value="InterPro"/>
</dbReference>
<organism evidence="2 3">
    <name type="scientific">Legionella tucsonensis</name>
    <dbReference type="NCBI Taxonomy" id="40335"/>
    <lineage>
        <taxon>Bacteria</taxon>
        <taxon>Pseudomonadati</taxon>
        <taxon>Pseudomonadota</taxon>
        <taxon>Gammaproteobacteria</taxon>
        <taxon>Legionellales</taxon>
        <taxon>Legionellaceae</taxon>
        <taxon>Legionella</taxon>
    </lineage>
</organism>
<dbReference type="InterPro" id="IPR011059">
    <property type="entry name" value="Metal-dep_hydrolase_composite"/>
</dbReference>
<dbReference type="SUPFAM" id="SSF51556">
    <property type="entry name" value="Metallo-dependent hydrolases"/>
    <property type="match status" value="1"/>
</dbReference>
<keyword evidence="3" id="KW-1185">Reference proteome</keyword>
<name>A0A0W0ZVQ2_9GAMM</name>
<dbReference type="RefSeq" id="WP_058520265.1">
    <property type="nucleotide sequence ID" value="NZ_CAAAIP010000001.1"/>
</dbReference>